<dbReference type="PANTHER" id="PTHR11014:SF63">
    <property type="entry name" value="METALLOPEPTIDASE, PUTATIVE (AFU_ORTHOLOGUE AFUA_6G09600)-RELATED"/>
    <property type="match status" value="1"/>
</dbReference>
<dbReference type="InterPro" id="IPR002933">
    <property type="entry name" value="Peptidase_M20"/>
</dbReference>
<dbReference type="PANTHER" id="PTHR11014">
    <property type="entry name" value="PEPTIDASE M20 FAMILY MEMBER"/>
    <property type="match status" value="1"/>
</dbReference>
<dbReference type="GO" id="GO:0016787">
    <property type="term" value="F:hydrolase activity"/>
    <property type="evidence" value="ECO:0007669"/>
    <property type="project" value="UniProtKB-KW"/>
</dbReference>
<dbReference type="InterPro" id="IPR017439">
    <property type="entry name" value="Amidohydrolase"/>
</dbReference>
<dbReference type="Proteomes" id="UP000515847">
    <property type="component" value="Chromosome"/>
</dbReference>
<dbReference type="EMBL" id="CP045798">
    <property type="protein sequence ID" value="QNB46544.1"/>
    <property type="molecule type" value="Genomic_DNA"/>
</dbReference>
<dbReference type="AlphaFoldDB" id="A0A7G6E390"/>
<dbReference type="Pfam" id="PF01546">
    <property type="entry name" value="Peptidase_M20"/>
    <property type="match status" value="1"/>
</dbReference>
<dbReference type="OrthoDB" id="9776731at2"/>
<reference evidence="1 2" key="1">
    <citation type="journal article" date="2019" name="Front. Microbiol.">
        <title>Thermoanaerosceptrum fracticalcis gen. nov. sp. nov., a Novel Fumarate-Fermenting Microorganism From a Deep Fractured Carbonate Aquifer of the US Great Basin.</title>
        <authorList>
            <person name="Hamilton-Brehm S.D."/>
            <person name="Stewart L.E."/>
            <person name="Zavarin M."/>
            <person name="Caldwell M."/>
            <person name="Lawson P.A."/>
            <person name="Onstott T.C."/>
            <person name="Grzymski J."/>
            <person name="Neveux I."/>
            <person name="Lollar B.S."/>
            <person name="Russell C.E."/>
            <person name="Moser D.P."/>
        </authorList>
    </citation>
    <scope>NUCLEOTIDE SEQUENCE [LARGE SCALE GENOMIC DNA]</scope>
    <source>
        <strain evidence="1 2">DRI-13</strain>
    </source>
</reference>
<accession>A0A7G6E390</accession>
<gene>
    <name evidence="1" type="ORF">BR63_09610</name>
</gene>
<protein>
    <submittedName>
        <fullName evidence="1">M20/M25/M40 family metallo-hydrolase</fullName>
    </submittedName>
</protein>
<dbReference type="RefSeq" id="WP_034422129.1">
    <property type="nucleotide sequence ID" value="NZ_CP045798.1"/>
</dbReference>
<keyword evidence="1" id="KW-0378">Hydrolase</keyword>
<sequence>MHACGPDGHTAIGLAVAEILVSMKDELKGKVKLIFQPAEKGVRGAKAMMVKGVLLLRRQRLCMM</sequence>
<organism evidence="1 2">
    <name type="scientific">Thermanaerosceptrum fracticalcis</name>
    <dbReference type="NCBI Taxonomy" id="1712410"/>
    <lineage>
        <taxon>Bacteria</taxon>
        <taxon>Bacillati</taxon>
        <taxon>Bacillota</taxon>
        <taxon>Clostridia</taxon>
        <taxon>Eubacteriales</taxon>
        <taxon>Peptococcaceae</taxon>
        <taxon>Thermanaerosceptrum</taxon>
    </lineage>
</organism>
<dbReference type="Gene3D" id="3.40.630.10">
    <property type="entry name" value="Zn peptidases"/>
    <property type="match status" value="1"/>
</dbReference>
<evidence type="ECO:0000313" key="1">
    <source>
        <dbReference type="EMBL" id="QNB46544.1"/>
    </source>
</evidence>
<dbReference type="KEGG" id="tfr:BR63_09610"/>
<evidence type="ECO:0000313" key="2">
    <source>
        <dbReference type="Proteomes" id="UP000515847"/>
    </source>
</evidence>
<proteinExistence type="predicted"/>
<name>A0A7G6E390_THEFR</name>
<dbReference type="SUPFAM" id="SSF53187">
    <property type="entry name" value="Zn-dependent exopeptidases"/>
    <property type="match status" value="1"/>
</dbReference>
<keyword evidence="2" id="KW-1185">Reference proteome</keyword>